<proteinExistence type="predicted"/>
<name>A0A395TFZ6_VIBCL</name>
<reference evidence="1 2" key="1">
    <citation type="journal article" date="2017" name="Emerg. Infect. Dis.">
        <title>Carbapenemase VCC-1-Producing Vibrio cholerae in Coastal Waters of Germany.</title>
        <authorList>
            <person name="Hammerl J.A."/>
            <person name="Jackel C."/>
            <person name="Bortolaia V."/>
            <person name="Schwartz K."/>
            <person name="Bier N."/>
            <person name="Hendriksen R.S."/>
            <person name="Guerra B."/>
            <person name="Strauch E."/>
        </authorList>
    </citation>
    <scope>NUCLEOTIDE SEQUENCE [LARGE SCALE GENOMIC DNA]</scope>
    <source>
        <strain evidence="1 2">VN-2825</strain>
    </source>
</reference>
<evidence type="ECO:0000313" key="1">
    <source>
        <dbReference type="EMBL" id="RGP83319.1"/>
    </source>
</evidence>
<protein>
    <submittedName>
        <fullName evidence="1">Uncharacterized protein</fullName>
    </submittedName>
</protein>
<comment type="caution">
    <text evidence="1">The sequence shown here is derived from an EMBL/GenBank/DDBJ whole genome shotgun (WGS) entry which is preliminary data.</text>
</comment>
<gene>
    <name evidence="1" type="ORF">BC353_17585</name>
</gene>
<dbReference type="Proteomes" id="UP000266701">
    <property type="component" value="Unassembled WGS sequence"/>
</dbReference>
<evidence type="ECO:0000313" key="2">
    <source>
        <dbReference type="Proteomes" id="UP000266701"/>
    </source>
</evidence>
<sequence>MYTTTNPLSQPKTLFPKEWVGVGSINPVWTDQAIEELQYGMIVSAINDLRDGRKSKLMQREAKNWIREDDYIHPLSFCNCCMSLGLDEERLRQLISHLIKGGL</sequence>
<accession>A0A395TFZ6</accession>
<dbReference type="RefSeq" id="WP_118090183.1">
    <property type="nucleotide sequence ID" value="NZ_VSHG01000073.1"/>
</dbReference>
<organism evidence="1 2">
    <name type="scientific">Vibrio cholerae</name>
    <dbReference type="NCBI Taxonomy" id="666"/>
    <lineage>
        <taxon>Bacteria</taxon>
        <taxon>Pseudomonadati</taxon>
        <taxon>Pseudomonadota</taxon>
        <taxon>Gammaproteobacteria</taxon>
        <taxon>Vibrionales</taxon>
        <taxon>Vibrionaceae</taxon>
        <taxon>Vibrio</taxon>
    </lineage>
</organism>
<dbReference type="EMBL" id="MCBA01000187">
    <property type="protein sequence ID" value="RGP83319.1"/>
    <property type="molecule type" value="Genomic_DNA"/>
</dbReference>
<dbReference type="AlphaFoldDB" id="A0A395TFZ6"/>